<geneLocation type="mitochondrion" evidence="6"/>
<sequence length="240" mass="29425">MKWRIFYCILSLLTSFFITFHSVELIFLYEAYPFIKFIHKKFIATHVMELFNSAFQISFFIVYINIFPLIFYHILSFFSNSWFIYQVYLFKIYFYLYYFIILAAFIFTNSNFLPRTFEFFTQWELRQENSLLQLKMDARIYSYLTWIMEIHNFINFFLFFLIVLFFVITLYTSPIQSYKFVKDFKKQVWFTLIVITFIFSTGDVFTQIILILLNILLAEVLFFVTCFRFTQFKFLVAQLG</sequence>
<feature type="transmembrane region" description="Helical" evidence="5">
    <location>
        <begin position="208"/>
        <end position="229"/>
    </location>
</feature>
<comment type="subcellular location">
    <subcellularLocation>
        <location evidence="1">Membrane</location>
        <topology evidence="1">Multi-pass membrane protein</topology>
    </subcellularLocation>
</comment>
<reference evidence="6" key="1">
    <citation type="journal article" date="2018" name="Mitochondrial DNA Part B Resour">
        <title>Complete mitochondrial genomes of six species of the freshwater red algal order Batrachospermales (Rhodophyta).</title>
        <authorList>
            <person name="Paiano M.O."/>
            <person name="Del Cortona A."/>
            <person name="Costa J.F."/>
            <person name="Liu S.-L."/>
            <person name="Verbruggen H."/>
            <person name="De Clerck O."/>
            <person name="Necchi O."/>
        </authorList>
    </citation>
    <scope>NUCLEOTIDE SEQUENCE</scope>
    <source>
        <strain evidence="6">J.0229</strain>
    </source>
</reference>
<dbReference type="EMBL" id="MG787096">
    <property type="protein sequence ID" value="AVK39526.1"/>
    <property type="molecule type" value="Genomic_DNA"/>
</dbReference>
<dbReference type="GO" id="GO:0016020">
    <property type="term" value="C:membrane"/>
    <property type="evidence" value="ECO:0007669"/>
    <property type="project" value="UniProtKB-SubCell"/>
</dbReference>
<feature type="transmembrane region" description="Helical" evidence="5">
    <location>
        <begin position="184"/>
        <end position="202"/>
    </location>
</feature>
<keyword evidence="4 5" id="KW-0472">Membrane</keyword>
<evidence type="ECO:0000256" key="4">
    <source>
        <dbReference type="ARBA" id="ARBA00023136"/>
    </source>
</evidence>
<dbReference type="AlphaFoldDB" id="A0A343UXW9"/>
<evidence type="ECO:0000256" key="2">
    <source>
        <dbReference type="ARBA" id="ARBA00022692"/>
    </source>
</evidence>
<keyword evidence="3 5" id="KW-1133">Transmembrane helix</keyword>
<gene>
    <name evidence="6" type="primary">tatC</name>
</gene>
<reference evidence="6" key="2">
    <citation type="submission" date="2018-01" db="EMBL/GenBank/DDBJ databases">
        <authorList>
            <person name="Gaut B.S."/>
            <person name="Morton B.R."/>
            <person name="Clegg M.T."/>
            <person name="Duvall M.R."/>
        </authorList>
    </citation>
    <scope>NUCLEOTIDE SEQUENCE</scope>
    <source>
        <strain evidence="6">J.0229</strain>
    </source>
</reference>
<feature type="transmembrane region" description="Helical" evidence="5">
    <location>
        <begin position="153"/>
        <end position="172"/>
    </location>
</feature>
<evidence type="ECO:0000256" key="3">
    <source>
        <dbReference type="ARBA" id="ARBA00022989"/>
    </source>
</evidence>
<dbReference type="InterPro" id="IPR002033">
    <property type="entry name" value="TatC"/>
</dbReference>
<dbReference type="GeneID" id="38089424"/>
<feature type="transmembrane region" description="Helical" evidence="5">
    <location>
        <begin position="87"/>
        <end position="107"/>
    </location>
</feature>
<keyword evidence="2 5" id="KW-0812">Transmembrane</keyword>
<evidence type="ECO:0000256" key="5">
    <source>
        <dbReference type="SAM" id="Phobius"/>
    </source>
</evidence>
<protein>
    <submittedName>
        <fullName evidence="6">Sec-independent protein translocase</fullName>
    </submittedName>
</protein>
<accession>A0A343UXW9</accession>
<dbReference type="RefSeq" id="YP_009515583.1">
    <property type="nucleotide sequence ID" value="NC_039406.1"/>
</dbReference>
<dbReference type="Pfam" id="PF00902">
    <property type="entry name" value="TatC"/>
    <property type="match status" value="1"/>
</dbReference>
<evidence type="ECO:0000313" key="7">
    <source>
        <dbReference type="EMBL" id="UEQ11868.1"/>
    </source>
</evidence>
<proteinExistence type="predicted"/>
<reference evidence="7" key="3">
    <citation type="submission" date="2019-03" db="EMBL/GenBank/DDBJ databases">
        <title>Phycologia Chloroplast and mitochondrial genomes of Kumanoa mahlacensis.</title>
        <authorList>
            <person name="Fang K."/>
        </authorList>
    </citation>
    <scope>NUCLEOTIDE SEQUENCE</scope>
    <source>
        <strain evidence="7">SAS-FKP1701</strain>
    </source>
</reference>
<name>A0A343UXW9_9FLOR</name>
<feature type="transmembrane region" description="Helical" evidence="5">
    <location>
        <begin position="7"/>
        <end position="29"/>
    </location>
</feature>
<dbReference type="EMBL" id="MK611801">
    <property type="protein sequence ID" value="UEQ11868.1"/>
    <property type="molecule type" value="Genomic_DNA"/>
</dbReference>
<evidence type="ECO:0000256" key="1">
    <source>
        <dbReference type="ARBA" id="ARBA00004141"/>
    </source>
</evidence>
<evidence type="ECO:0000313" key="6">
    <source>
        <dbReference type="EMBL" id="AVK39526.1"/>
    </source>
</evidence>
<keyword evidence="6" id="KW-0496">Mitochondrion</keyword>
<organism evidence="6">
    <name type="scientific">Kumanoa mahlacensis</name>
    <dbReference type="NCBI Taxonomy" id="1196387"/>
    <lineage>
        <taxon>Eukaryota</taxon>
        <taxon>Rhodophyta</taxon>
        <taxon>Florideophyceae</taxon>
        <taxon>Nemaliophycidae</taxon>
        <taxon>Batrachospermales</taxon>
        <taxon>Batrachospermaceae</taxon>
        <taxon>Kumanoa</taxon>
    </lineage>
</organism>
<feature type="transmembrane region" description="Helical" evidence="5">
    <location>
        <begin position="54"/>
        <end position="75"/>
    </location>
</feature>